<dbReference type="InterPro" id="IPR002797">
    <property type="entry name" value="Polysacc_synth"/>
</dbReference>
<dbReference type="PANTHER" id="PTHR30250:SF11">
    <property type="entry name" value="O-ANTIGEN TRANSPORTER-RELATED"/>
    <property type="match status" value="1"/>
</dbReference>
<keyword evidence="5 6" id="KW-0472">Membrane</keyword>
<feature type="transmembrane region" description="Helical" evidence="6">
    <location>
        <begin position="12"/>
        <end position="33"/>
    </location>
</feature>
<feature type="transmembrane region" description="Helical" evidence="6">
    <location>
        <begin position="180"/>
        <end position="200"/>
    </location>
</feature>
<dbReference type="InterPro" id="IPR050833">
    <property type="entry name" value="Poly_Biosynth_Transport"/>
</dbReference>
<feature type="transmembrane region" description="Helical" evidence="6">
    <location>
        <begin position="256"/>
        <end position="272"/>
    </location>
</feature>
<evidence type="ECO:0000256" key="5">
    <source>
        <dbReference type="ARBA" id="ARBA00023136"/>
    </source>
</evidence>
<dbReference type="Pfam" id="PF01943">
    <property type="entry name" value="Polysacc_synt"/>
    <property type="match status" value="1"/>
</dbReference>
<keyword evidence="3 6" id="KW-0812">Transmembrane</keyword>
<organism evidence="7 8">
    <name type="scientific">Gracilimonas sediminicola</name>
    <dbReference type="NCBI Taxonomy" id="2952158"/>
    <lineage>
        <taxon>Bacteria</taxon>
        <taxon>Pseudomonadati</taxon>
        <taxon>Balneolota</taxon>
        <taxon>Balneolia</taxon>
        <taxon>Balneolales</taxon>
        <taxon>Balneolaceae</taxon>
        <taxon>Gracilimonas</taxon>
    </lineage>
</organism>
<keyword evidence="2" id="KW-1003">Cell membrane</keyword>
<keyword evidence="4 6" id="KW-1133">Transmembrane helix</keyword>
<comment type="subcellular location">
    <subcellularLocation>
        <location evidence="1">Cell membrane</location>
        <topology evidence="1">Multi-pass membrane protein</topology>
    </subcellularLocation>
</comment>
<evidence type="ECO:0000256" key="6">
    <source>
        <dbReference type="SAM" id="Phobius"/>
    </source>
</evidence>
<comment type="caution">
    <text evidence="7">The sequence shown here is derived from an EMBL/GenBank/DDBJ whole genome shotgun (WGS) entry which is preliminary data.</text>
</comment>
<dbReference type="AlphaFoldDB" id="A0A9X2RCV0"/>
<accession>A0A9X2RCV0</accession>
<evidence type="ECO:0000313" key="8">
    <source>
        <dbReference type="Proteomes" id="UP001139125"/>
    </source>
</evidence>
<proteinExistence type="predicted"/>
<feature type="transmembrane region" description="Helical" evidence="6">
    <location>
        <begin position="81"/>
        <end position="101"/>
    </location>
</feature>
<evidence type="ECO:0000256" key="4">
    <source>
        <dbReference type="ARBA" id="ARBA00022989"/>
    </source>
</evidence>
<feature type="transmembrane region" description="Helical" evidence="6">
    <location>
        <begin position="39"/>
        <end position="60"/>
    </location>
</feature>
<feature type="transmembrane region" description="Helical" evidence="6">
    <location>
        <begin position="308"/>
        <end position="326"/>
    </location>
</feature>
<feature type="transmembrane region" description="Helical" evidence="6">
    <location>
        <begin position="451"/>
        <end position="473"/>
    </location>
</feature>
<feature type="transmembrane region" description="Helical" evidence="6">
    <location>
        <begin position="424"/>
        <end position="445"/>
    </location>
</feature>
<evidence type="ECO:0000256" key="2">
    <source>
        <dbReference type="ARBA" id="ARBA00022475"/>
    </source>
</evidence>
<reference evidence="7" key="1">
    <citation type="submission" date="2022-06" db="EMBL/GenBank/DDBJ databases">
        <title>Gracilimonas sp. CAU 1638 isolated from sea sediment.</title>
        <authorList>
            <person name="Kim W."/>
        </authorList>
    </citation>
    <scope>NUCLEOTIDE SEQUENCE</scope>
    <source>
        <strain evidence="7">CAU 1638</strain>
    </source>
</reference>
<sequence length="493" mass="55712">MGIIIKQSLRNAIISYIGIIIGFVTTIQLYPHILEADQFGLTRILIAISTISVQIITFGIPNSVIKFFPALSKKTDNPSGIFWAFLIPPAIGFLAYSLILIFFRDFVISFYDSGSGLLEEYYLYIIPLVLFTVSFSVLNSFVKAQFNTVFASFLQDIFLRVMMILDLVLFYFDFITFDTFMLIFIGSYALLYLLLFGYALKEKLLNFKPVLQIFDKDTREKIRSYSFYSFFSGLTMLLIGNIDLIMVGTFNGLEQTGIYAIALYVGSVITVPKKSITKISFPVIAAAFQRNDIQNVKEVYKQTSLNQFLTGLIIYIGVIANIDNLYEMLPKEYVDGSIVIIIIGLGNLLEMVTGANGQIIIASKYFRFDFYSSWILVILAITLNAVLIPMFGLQGAALATAASIFTYNIIKVIFVWVKFKMQPFTWNLLGLLATGIAILLLSYLVPQFENIYVDIAIRSICMAAVYFAAVWIFKLSDEVNNFISEQLKRVLKN</sequence>
<feature type="transmembrane region" description="Helical" evidence="6">
    <location>
        <begin position="121"/>
        <end position="141"/>
    </location>
</feature>
<dbReference type="RefSeq" id="WP_255133527.1">
    <property type="nucleotide sequence ID" value="NZ_JANDBC010000001.1"/>
</dbReference>
<dbReference type="Proteomes" id="UP001139125">
    <property type="component" value="Unassembled WGS sequence"/>
</dbReference>
<feature type="transmembrane region" description="Helical" evidence="6">
    <location>
        <begin position="225"/>
        <end position="250"/>
    </location>
</feature>
<evidence type="ECO:0000313" key="7">
    <source>
        <dbReference type="EMBL" id="MCP9290981.1"/>
    </source>
</evidence>
<dbReference type="EMBL" id="JANDBC010000001">
    <property type="protein sequence ID" value="MCP9290981.1"/>
    <property type="molecule type" value="Genomic_DNA"/>
</dbReference>
<name>A0A9X2RCV0_9BACT</name>
<feature type="transmembrane region" description="Helical" evidence="6">
    <location>
        <begin position="397"/>
        <end position="417"/>
    </location>
</feature>
<keyword evidence="8" id="KW-1185">Reference proteome</keyword>
<dbReference type="PANTHER" id="PTHR30250">
    <property type="entry name" value="PST FAMILY PREDICTED COLANIC ACID TRANSPORTER"/>
    <property type="match status" value="1"/>
</dbReference>
<feature type="transmembrane region" description="Helical" evidence="6">
    <location>
        <begin position="153"/>
        <end position="174"/>
    </location>
</feature>
<feature type="transmembrane region" description="Helical" evidence="6">
    <location>
        <begin position="338"/>
        <end position="361"/>
    </location>
</feature>
<dbReference type="GO" id="GO:0005886">
    <property type="term" value="C:plasma membrane"/>
    <property type="evidence" value="ECO:0007669"/>
    <property type="project" value="UniProtKB-SubCell"/>
</dbReference>
<protein>
    <submittedName>
        <fullName evidence="7">Polysaccharide biosynthesis C-terminal domain-containing protein</fullName>
    </submittedName>
</protein>
<evidence type="ECO:0000256" key="1">
    <source>
        <dbReference type="ARBA" id="ARBA00004651"/>
    </source>
</evidence>
<feature type="transmembrane region" description="Helical" evidence="6">
    <location>
        <begin position="373"/>
        <end position="391"/>
    </location>
</feature>
<evidence type="ECO:0000256" key="3">
    <source>
        <dbReference type="ARBA" id="ARBA00022692"/>
    </source>
</evidence>
<gene>
    <name evidence="7" type="ORF">NM125_05250</name>
</gene>